<gene>
    <name evidence="1" type="ORF">M0R45_030649</name>
</gene>
<comment type="caution">
    <text evidence="1">The sequence shown here is derived from an EMBL/GenBank/DDBJ whole genome shotgun (WGS) entry which is preliminary data.</text>
</comment>
<dbReference type="AlphaFoldDB" id="A0AAW1WFA9"/>
<proteinExistence type="predicted"/>
<keyword evidence="2" id="KW-1185">Reference proteome</keyword>
<evidence type="ECO:0000313" key="1">
    <source>
        <dbReference type="EMBL" id="KAK9922169.1"/>
    </source>
</evidence>
<protein>
    <submittedName>
        <fullName evidence="1">Uncharacterized protein</fullName>
    </submittedName>
</protein>
<accession>A0AAW1WFA9</accession>
<reference evidence="1 2" key="1">
    <citation type="journal article" date="2023" name="G3 (Bethesda)">
        <title>A chromosome-length genome assembly and annotation of blackberry (Rubus argutus, cv. 'Hillquist').</title>
        <authorList>
            <person name="Bruna T."/>
            <person name="Aryal R."/>
            <person name="Dudchenko O."/>
            <person name="Sargent D.J."/>
            <person name="Mead D."/>
            <person name="Buti M."/>
            <person name="Cavallini A."/>
            <person name="Hytonen T."/>
            <person name="Andres J."/>
            <person name="Pham M."/>
            <person name="Weisz D."/>
            <person name="Mascagni F."/>
            <person name="Usai G."/>
            <person name="Natali L."/>
            <person name="Bassil N."/>
            <person name="Fernandez G.E."/>
            <person name="Lomsadze A."/>
            <person name="Armour M."/>
            <person name="Olukolu B."/>
            <person name="Poorten T."/>
            <person name="Britton C."/>
            <person name="Davik J."/>
            <person name="Ashrafi H."/>
            <person name="Aiden E.L."/>
            <person name="Borodovsky M."/>
            <person name="Worthington M."/>
        </authorList>
    </citation>
    <scope>NUCLEOTIDE SEQUENCE [LARGE SCALE GENOMIC DNA]</scope>
    <source>
        <strain evidence="1">PI 553951</strain>
    </source>
</reference>
<organism evidence="1 2">
    <name type="scientific">Rubus argutus</name>
    <name type="common">Southern blackberry</name>
    <dbReference type="NCBI Taxonomy" id="59490"/>
    <lineage>
        <taxon>Eukaryota</taxon>
        <taxon>Viridiplantae</taxon>
        <taxon>Streptophyta</taxon>
        <taxon>Embryophyta</taxon>
        <taxon>Tracheophyta</taxon>
        <taxon>Spermatophyta</taxon>
        <taxon>Magnoliopsida</taxon>
        <taxon>eudicotyledons</taxon>
        <taxon>Gunneridae</taxon>
        <taxon>Pentapetalae</taxon>
        <taxon>rosids</taxon>
        <taxon>fabids</taxon>
        <taxon>Rosales</taxon>
        <taxon>Rosaceae</taxon>
        <taxon>Rosoideae</taxon>
        <taxon>Rosoideae incertae sedis</taxon>
        <taxon>Rubus</taxon>
    </lineage>
</organism>
<dbReference type="EMBL" id="JBEDUW010000006">
    <property type="protein sequence ID" value="KAK9922169.1"/>
    <property type="molecule type" value="Genomic_DNA"/>
</dbReference>
<name>A0AAW1WFA9_RUBAR</name>
<evidence type="ECO:0000313" key="2">
    <source>
        <dbReference type="Proteomes" id="UP001457282"/>
    </source>
</evidence>
<sequence length="74" mass="8496">MFPANPPDFEVHFDLFRSLFDLVPVMKVASCAVASLPVKFGDHRRWSETRCVRCTRRRFGRRVAARPAFSGKVV</sequence>
<dbReference type="Proteomes" id="UP001457282">
    <property type="component" value="Unassembled WGS sequence"/>
</dbReference>